<keyword evidence="1 5" id="KW-0479">Metal-binding</keyword>
<feature type="region of interest" description="Disordered" evidence="6">
    <location>
        <begin position="477"/>
        <end position="547"/>
    </location>
</feature>
<dbReference type="GO" id="GO:0000978">
    <property type="term" value="F:RNA polymerase II cis-regulatory region sequence-specific DNA binding"/>
    <property type="evidence" value="ECO:0007669"/>
    <property type="project" value="TreeGrafter"/>
</dbReference>
<dbReference type="PANTHER" id="PTHR12322:SF49">
    <property type="entry name" value="DM DOMAIN-CONTAINING PROTEIN"/>
    <property type="match status" value="1"/>
</dbReference>
<feature type="region of interest" description="Disordered" evidence="6">
    <location>
        <begin position="1"/>
        <end position="20"/>
    </location>
</feature>
<feature type="compositionally biased region" description="Basic and acidic residues" evidence="6">
    <location>
        <begin position="776"/>
        <end position="787"/>
    </location>
</feature>
<feature type="domain" description="DM" evidence="7">
    <location>
        <begin position="104"/>
        <end position="151"/>
    </location>
</feature>
<dbReference type="Pfam" id="PF00751">
    <property type="entry name" value="DM"/>
    <property type="match status" value="2"/>
</dbReference>
<evidence type="ECO:0000256" key="6">
    <source>
        <dbReference type="SAM" id="MobiDB-lite"/>
    </source>
</evidence>
<keyword evidence="2 5" id="KW-0862">Zinc</keyword>
<feature type="compositionally biased region" description="Pro residues" evidence="6">
    <location>
        <begin position="195"/>
        <end position="218"/>
    </location>
</feature>
<feature type="domain" description="DM" evidence="7">
    <location>
        <begin position="15"/>
        <end position="60"/>
    </location>
</feature>
<feature type="compositionally biased region" description="Polar residues" evidence="6">
    <location>
        <begin position="414"/>
        <end position="427"/>
    </location>
</feature>
<proteinExistence type="evidence at transcript level"/>
<dbReference type="InterPro" id="IPR026607">
    <property type="entry name" value="DMRT"/>
</dbReference>
<evidence type="ECO:0000256" key="5">
    <source>
        <dbReference type="PROSITE-ProRule" id="PRU00070"/>
    </source>
</evidence>
<dbReference type="PANTHER" id="PTHR12322">
    <property type="entry name" value="DOUBLESEX AND MAB-3 RELATED TRANSCRIPTION FACTOR DMRT"/>
    <property type="match status" value="1"/>
</dbReference>
<dbReference type="SUPFAM" id="SSF82927">
    <property type="entry name" value="Cysteine-rich DNA binding domain, (DM domain)"/>
    <property type="match status" value="2"/>
</dbReference>
<dbReference type="SMART" id="SM00301">
    <property type="entry name" value="DM"/>
    <property type="match status" value="2"/>
</dbReference>
<dbReference type="Gene3D" id="4.10.1040.10">
    <property type="entry name" value="DM DNA-binding domain"/>
    <property type="match status" value="2"/>
</dbReference>
<evidence type="ECO:0000259" key="7">
    <source>
        <dbReference type="PROSITE" id="PS50809"/>
    </source>
</evidence>
<evidence type="ECO:0000256" key="4">
    <source>
        <dbReference type="ARBA" id="ARBA00023242"/>
    </source>
</evidence>
<evidence type="ECO:0000256" key="1">
    <source>
        <dbReference type="ARBA" id="ARBA00022723"/>
    </source>
</evidence>
<feature type="DNA-binding region" description="DM" evidence="5">
    <location>
        <begin position="15"/>
        <end position="60"/>
    </location>
</feature>
<feature type="compositionally biased region" description="Basic and acidic residues" evidence="6">
    <location>
        <begin position="606"/>
        <end position="624"/>
    </location>
</feature>
<feature type="DNA-binding region" description="DM" evidence="5">
    <location>
        <begin position="104"/>
        <end position="151"/>
    </location>
</feature>
<feature type="region of interest" description="Disordered" evidence="6">
    <location>
        <begin position="739"/>
        <end position="807"/>
    </location>
</feature>
<reference evidence="8" key="2">
    <citation type="submission" date="2019-01" db="EMBL/GenBank/DDBJ databases">
        <authorList>
            <person name="Amterat Abu Abayed F."/>
            <person name="Manor R."/>
            <person name="Aflalo E.D."/>
            <person name="Sagi A."/>
        </authorList>
    </citation>
    <scope>NUCLEOTIDE SEQUENCE</scope>
</reference>
<evidence type="ECO:0000313" key="8">
    <source>
        <dbReference type="EMBL" id="QDE10514.1"/>
    </source>
</evidence>
<feature type="compositionally biased region" description="Pro residues" evidence="6">
    <location>
        <begin position="226"/>
        <end position="236"/>
    </location>
</feature>
<dbReference type="PROSITE" id="PS50809">
    <property type="entry name" value="DM_2"/>
    <property type="match status" value="2"/>
</dbReference>
<dbReference type="EMBL" id="MK468651">
    <property type="protein sequence ID" value="QDE10514.1"/>
    <property type="molecule type" value="mRNA"/>
</dbReference>
<comment type="subcellular location">
    <subcellularLocation>
        <location evidence="5">Nucleus</location>
    </subcellularLocation>
</comment>
<feature type="compositionally biased region" description="Basic and acidic residues" evidence="6">
    <location>
        <begin position="512"/>
        <end position="547"/>
    </location>
</feature>
<evidence type="ECO:0000256" key="2">
    <source>
        <dbReference type="ARBA" id="ARBA00022833"/>
    </source>
</evidence>
<dbReference type="InterPro" id="IPR001275">
    <property type="entry name" value="DM_DNA-bd"/>
</dbReference>
<dbReference type="GO" id="GO:0007548">
    <property type="term" value="P:sex differentiation"/>
    <property type="evidence" value="ECO:0007669"/>
    <property type="project" value="TreeGrafter"/>
</dbReference>
<evidence type="ECO:0000256" key="3">
    <source>
        <dbReference type="ARBA" id="ARBA00023125"/>
    </source>
</evidence>
<dbReference type="InterPro" id="IPR036407">
    <property type="entry name" value="DM_DNA-bd_sf"/>
</dbReference>
<dbReference type="AlphaFoldDB" id="A0A4Y5WS10"/>
<organism evidence="8">
    <name type="scientific">Macrobrachium rosenbergii</name>
    <name type="common">Giant fresh water prawn</name>
    <dbReference type="NCBI Taxonomy" id="79674"/>
    <lineage>
        <taxon>Eukaryota</taxon>
        <taxon>Metazoa</taxon>
        <taxon>Ecdysozoa</taxon>
        <taxon>Arthropoda</taxon>
        <taxon>Crustacea</taxon>
        <taxon>Multicrustacea</taxon>
        <taxon>Malacostraca</taxon>
        <taxon>Eumalacostraca</taxon>
        <taxon>Eucarida</taxon>
        <taxon>Decapoda</taxon>
        <taxon>Pleocyemata</taxon>
        <taxon>Caridea</taxon>
        <taxon>Palaemonoidea</taxon>
        <taxon>Palaemonidae</taxon>
        <taxon>Macrobrachium</taxon>
    </lineage>
</organism>
<dbReference type="GO" id="GO:0000981">
    <property type="term" value="F:DNA-binding transcription factor activity, RNA polymerase II-specific"/>
    <property type="evidence" value="ECO:0007669"/>
    <property type="project" value="TreeGrafter"/>
</dbReference>
<reference evidence="8" key="1">
    <citation type="journal article" date="2019" name="Gen. Comp. Endocrinol.">
        <title>Screening for Dmrt genes from embryo to mature Macrobrachium rosenbergii prawns.</title>
        <authorList>
            <person name="Abayed F.A.A."/>
            <person name="Manor R."/>
            <person name="Aflalo E.D."/>
            <person name="Sagi A."/>
        </authorList>
    </citation>
    <scope>NUCLEOTIDE SEQUENCE</scope>
</reference>
<feature type="region of interest" description="Disordered" evidence="6">
    <location>
        <begin position="606"/>
        <end position="631"/>
    </location>
</feature>
<dbReference type="GO" id="GO:0046872">
    <property type="term" value="F:metal ion binding"/>
    <property type="evidence" value="ECO:0007669"/>
    <property type="project" value="UniProtKB-KW"/>
</dbReference>
<name>A0A4Y5WS10_MACRS</name>
<accession>A0A4Y5WS10</accession>
<keyword evidence="3 5" id="KW-0238">DNA-binding</keyword>
<gene>
    <name evidence="8" type="primary">iDmrt1c</name>
</gene>
<feature type="region of interest" description="Disordered" evidence="6">
    <location>
        <begin position="69"/>
        <end position="97"/>
    </location>
</feature>
<keyword evidence="4 5" id="KW-0539">Nucleus</keyword>
<feature type="region of interest" description="Disordered" evidence="6">
    <location>
        <begin position="414"/>
        <end position="435"/>
    </location>
</feature>
<feature type="compositionally biased region" description="Gly residues" evidence="6">
    <location>
        <begin position="76"/>
        <end position="89"/>
    </location>
</feature>
<dbReference type="GO" id="GO:0005634">
    <property type="term" value="C:nucleus"/>
    <property type="evidence" value="ECO:0007669"/>
    <property type="project" value="UniProtKB-SubCell"/>
</dbReference>
<feature type="region of interest" description="Disordered" evidence="6">
    <location>
        <begin position="189"/>
        <end position="251"/>
    </location>
</feature>
<sequence length="807" mass="90995">MEEEHSGSKRKPPSCSRCSNHGKDAPLTHHKCPYEECDCLLCKLTWARKIVMRKQQQLWRHRKETQKWEEAAAEAVGGGGGGGGAGGGEGETEEGGGKQREKYCDMCRNHGVLVRNRGHKRSCKYESCPCDLCSFTRKRRQIMQLQQKVKRSKITTQQFQEATEWVAKLTAELANLGIDDVPMSTLVTPMAPTSNLPPPHGSFPPPHPPPPGPPPGPPVEGAYPSNLPPGLYPPAQHPIESFPPHQPPSCSRMATRPFMSVAPVSAAEHYPSTSYSMDPGPSCSSPSTSCAVAGTVSGASSYGMSSANIHLPMDSSTSFASLCPPSPSYTSLSASPLSDYDPSYPGCPSPLLSYLSTDNPNREMTSIPQQSCAMISNAQSSEPLDCSDHPIHSSRSHKHVHNRLQEHIENPSMYSNRSLYSNPQSTHRGWPTEPRNIEEMTPETYWAGQRRRSEGVILPTYQHSQRRNSDSILQGIIYRPSQRRNSDGVIKKCYGQSQRGNNDPVIQEGYMQEDRGPSEGEPQKHFKSDLRDSSEGVIEEGHETENRVRNIYPLDQRRNSDGVILTRHRLNERRNSDGVIKKCFALSQRGNFDRLTQRHVMHPMEKSDEEIHSGYRENERRSSDEISQDSYGIEHRRNSIDFVHENYRLGERRNSDDALRAFYCPCHRSDSGETIPENWQGQRRDSDEYIQRSFPSNKDHFFENTLRREHEVLERLNRTVPIIDASMPFSSDHRLHYPIRPPMSEDECQQATGIQKDASVPRTDDSDTMMSWSSHQIHDEEHVHPQEQNDEEMEGPLDLTTRSSARD</sequence>
<dbReference type="PROSITE" id="PS40000">
    <property type="entry name" value="DM_1"/>
    <property type="match status" value="1"/>
</dbReference>
<protein>
    <submittedName>
        <fullName evidence="8">Doublesex and mab-3 related transcription factor 1c</fullName>
    </submittedName>
</protein>